<organism evidence="1 2">
    <name type="scientific">Ovis aries</name>
    <name type="common">Sheep</name>
    <dbReference type="NCBI Taxonomy" id="9940"/>
    <lineage>
        <taxon>Eukaryota</taxon>
        <taxon>Metazoa</taxon>
        <taxon>Chordata</taxon>
        <taxon>Craniata</taxon>
        <taxon>Vertebrata</taxon>
        <taxon>Euteleostomi</taxon>
        <taxon>Mammalia</taxon>
        <taxon>Eutheria</taxon>
        <taxon>Laurasiatheria</taxon>
        <taxon>Artiodactyla</taxon>
        <taxon>Ruminantia</taxon>
        <taxon>Pecora</taxon>
        <taxon>Bovidae</taxon>
        <taxon>Caprinae</taxon>
        <taxon>Ovis</taxon>
    </lineage>
</organism>
<accession>A0A836A5I3</accession>
<protein>
    <submittedName>
        <fullName evidence="1">Uncharacterized protein</fullName>
    </submittedName>
</protein>
<name>A0A836A5I3_SHEEP</name>
<comment type="caution">
    <text evidence="1">The sequence shown here is derived from an EMBL/GenBank/DDBJ whole genome shotgun (WGS) entry which is preliminary data.</text>
</comment>
<dbReference type="EMBL" id="JAEMGP010000004">
    <property type="protein sequence ID" value="KAG5210552.1"/>
    <property type="molecule type" value="Genomic_DNA"/>
</dbReference>
<dbReference type="Proteomes" id="UP000664991">
    <property type="component" value="Unassembled WGS sequence"/>
</dbReference>
<evidence type="ECO:0000313" key="1">
    <source>
        <dbReference type="EMBL" id="KAG5210552.1"/>
    </source>
</evidence>
<gene>
    <name evidence="1" type="ORF">JEQ12_015746</name>
</gene>
<dbReference type="AlphaFoldDB" id="A0A836A5I3"/>
<reference evidence="1 2" key="1">
    <citation type="submission" date="2020-12" db="EMBL/GenBank/DDBJ databases">
        <title>De novo assembly of Tibetan sheep genome.</title>
        <authorList>
            <person name="Li X."/>
        </authorList>
    </citation>
    <scope>NUCLEOTIDE SEQUENCE [LARGE SCALE GENOMIC DNA]</scope>
    <source>
        <tissue evidence="1">Heart</tissue>
    </source>
</reference>
<evidence type="ECO:0000313" key="2">
    <source>
        <dbReference type="Proteomes" id="UP000664991"/>
    </source>
</evidence>
<sequence length="185" mass="20370">MDLYFPDHSGGRLSAIPSPFFTSQSVHQGISPTTAHSSSLCVSSHITTNSKLHPPKHKRQSGIFMYRNEMQVEKQSNSEVLFVDVNVCVYVCLFNITAFEVRDDVTDVAHILFGAQVNFNNSLDLTQDQTLEPLLPLSPHSIRGAAPSSYGPTQYAVACQHCQICDPSFYPNDANEAALLQLLNA</sequence>
<proteinExistence type="predicted"/>